<reference evidence="4 5" key="1">
    <citation type="journal article" date="2014" name="ISME J.">
        <title>Adaptation of an abundant Roseobacter RCA organism to pelagic systems revealed by genomic and transcriptomic analyses.</title>
        <authorList>
            <person name="Voget S."/>
            <person name="Wemheuer B."/>
            <person name="Brinkhoff T."/>
            <person name="Vollmers J."/>
            <person name="Dietrich S."/>
            <person name="Giebel H.A."/>
            <person name="Beardsley C."/>
            <person name="Sardemann C."/>
            <person name="Bakenhus I."/>
            <person name="Billerbeck S."/>
            <person name="Daniel R."/>
            <person name="Simon M."/>
        </authorList>
    </citation>
    <scope>NUCLEOTIDE SEQUENCE [LARGE SCALE GENOMIC DNA]</scope>
    <source>
        <strain evidence="4 5">RCA23</strain>
    </source>
</reference>
<dbReference type="AlphaFoldDB" id="A0AAN0VI76"/>
<dbReference type="EMBL" id="CP003984">
    <property type="protein sequence ID" value="AII86829.1"/>
    <property type="molecule type" value="Genomic_DNA"/>
</dbReference>
<dbReference type="GO" id="GO:0005737">
    <property type="term" value="C:cytoplasm"/>
    <property type="evidence" value="ECO:0007669"/>
    <property type="project" value="TreeGrafter"/>
</dbReference>
<keyword evidence="5" id="KW-1185">Reference proteome</keyword>
<dbReference type="GO" id="GO:0009228">
    <property type="term" value="P:thiamine biosynthetic process"/>
    <property type="evidence" value="ECO:0007669"/>
    <property type="project" value="UniProtKB-KW"/>
</dbReference>
<dbReference type="InterPro" id="IPR013785">
    <property type="entry name" value="Aldolase_TIM"/>
</dbReference>
<keyword evidence="4" id="KW-0808">Transferase</keyword>
<protein>
    <submittedName>
        <fullName evidence="4">Thiamine-phosphate pyrophosphorylase ThiE</fullName>
        <ecNumber evidence="4">2.5.1.3</ecNumber>
    </submittedName>
</protein>
<evidence type="ECO:0000256" key="2">
    <source>
        <dbReference type="ARBA" id="ARBA00022977"/>
    </source>
</evidence>
<dbReference type="Gene3D" id="3.20.20.70">
    <property type="entry name" value="Aldolase class I"/>
    <property type="match status" value="1"/>
</dbReference>
<name>A0AAN0VI76_9RHOB</name>
<dbReference type="Pfam" id="PF02581">
    <property type="entry name" value="TMP-TENI"/>
    <property type="match status" value="1"/>
</dbReference>
<dbReference type="EC" id="2.5.1.3" evidence="4"/>
<dbReference type="KEGG" id="ptp:RCA23_c12830"/>
<dbReference type="CDD" id="cd00564">
    <property type="entry name" value="TMP_TenI"/>
    <property type="match status" value="1"/>
</dbReference>
<dbReference type="InterPro" id="IPR036206">
    <property type="entry name" value="ThiamineP_synth_sf"/>
</dbReference>
<dbReference type="GO" id="GO:0004789">
    <property type="term" value="F:thiamine-phosphate diphosphorylase activity"/>
    <property type="evidence" value="ECO:0007669"/>
    <property type="project" value="UniProtKB-EC"/>
</dbReference>
<comment type="pathway">
    <text evidence="1">Cofactor biosynthesis; thiamine diphosphate biosynthesis.</text>
</comment>
<organism evidence="4 5">
    <name type="scientific">Planktomarina temperata RCA23</name>
    <dbReference type="NCBI Taxonomy" id="666509"/>
    <lineage>
        <taxon>Bacteria</taxon>
        <taxon>Pseudomonadati</taxon>
        <taxon>Pseudomonadota</taxon>
        <taxon>Alphaproteobacteria</taxon>
        <taxon>Rhodobacterales</taxon>
        <taxon>Paracoccaceae</taxon>
        <taxon>Planktomarina</taxon>
    </lineage>
</organism>
<accession>A0AAN0VI76</accession>
<feature type="domain" description="Thiamine phosphate synthase/TenI" evidence="3">
    <location>
        <begin position="16"/>
        <end position="190"/>
    </location>
</feature>
<gene>
    <name evidence="4" type="primary">thiE</name>
    <name evidence="4" type="ORF">RCA23_c12830</name>
</gene>
<evidence type="ECO:0000313" key="4">
    <source>
        <dbReference type="EMBL" id="AII86829.1"/>
    </source>
</evidence>
<evidence type="ECO:0000259" key="3">
    <source>
        <dbReference type="Pfam" id="PF02581"/>
    </source>
</evidence>
<dbReference type="InterPro" id="IPR022998">
    <property type="entry name" value="ThiamineP_synth_TenI"/>
</dbReference>
<sequence length="214" mass="23129">MQFGANAMSTEDLPQIYLVTPSVIDLEHYPDQLARVLDSVEVACLRLGLASSDEDHIARTADALRDVAHARDIMLVIERHALLVDRLGLDGVHLMDGGRNLRQLRKDLGEDAILGAYCNTSRHDGLTAGEAGADYVSFGPVAASALGDGAQVDPELLTWWSEMIEVPVVAEGGLTVDLIRSLSDKVDFFAIGAEIWTQDDPLAQLHMLAAARNS</sequence>
<evidence type="ECO:0000313" key="5">
    <source>
        <dbReference type="Proteomes" id="UP000028680"/>
    </source>
</evidence>
<dbReference type="PANTHER" id="PTHR20857:SF15">
    <property type="entry name" value="THIAMINE-PHOSPHATE SYNTHASE"/>
    <property type="match status" value="1"/>
</dbReference>
<evidence type="ECO:0000256" key="1">
    <source>
        <dbReference type="ARBA" id="ARBA00004948"/>
    </source>
</evidence>
<dbReference type="SUPFAM" id="SSF51391">
    <property type="entry name" value="Thiamin phosphate synthase"/>
    <property type="match status" value="1"/>
</dbReference>
<proteinExistence type="predicted"/>
<keyword evidence="2" id="KW-0784">Thiamine biosynthesis</keyword>
<dbReference type="PANTHER" id="PTHR20857">
    <property type="entry name" value="THIAMINE-PHOSPHATE PYROPHOSPHORYLASE"/>
    <property type="match status" value="1"/>
</dbReference>
<dbReference type="Proteomes" id="UP000028680">
    <property type="component" value="Chromosome"/>
</dbReference>